<organism evidence="1 2">
    <name type="scientific">Oryza rufipogon</name>
    <name type="common">Brownbeard rice</name>
    <name type="synonym">Asian wild rice</name>
    <dbReference type="NCBI Taxonomy" id="4529"/>
    <lineage>
        <taxon>Eukaryota</taxon>
        <taxon>Viridiplantae</taxon>
        <taxon>Streptophyta</taxon>
        <taxon>Embryophyta</taxon>
        <taxon>Tracheophyta</taxon>
        <taxon>Spermatophyta</taxon>
        <taxon>Magnoliopsida</taxon>
        <taxon>Liliopsida</taxon>
        <taxon>Poales</taxon>
        <taxon>Poaceae</taxon>
        <taxon>BOP clade</taxon>
        <taxon>Oryzoideae</taxon>
        <taxon>Oryzeae</taxon>
        <taxon>Oryzinae</taxon>
        <taxon>Oryza</taxon>
    </lineage>
</organism>
<dbReference type="Proteomes" id="UP000008022">
    <property type="component" value="Unassembled WGS sequence"/>
</dbReference>
<dbReference type="HOGENOM" id="CLU_176550_0_0_1"/>
<accession>A0A0E0PE73</accession>
<reference evidence="1" key="2">
    <citation type="submission" date="2015-06" db="UniProtKB">
        <authorList>
            <consortium name="EnsemblPlants"/>
        </authorList>
    </citation>
    <scope>IDENTIFICATION</scope>
</reference>
<dbReference type="Gramene" id="ORUFI04G27260.1">
    <property type="protein sequence ID" value="ORUFI04G27260.1"/>
    <property type="gene ID" value="ORUFI04G27260"/>
</dbReference>
<proteinExistence type="predicted"/>
<name>A0A0E0PE73_ORYRU</name>
<sequence>MEDGKSRGLFQRRGAAAAAIVSYGSKGWRSGLESRGEYSYGANLHAGPHRLRNVRCVSYFWGCIMLLRVRPDGLYSPSKSSPWNYPIIHTF</sequence>
<protein>
    <submittedName>
        <fullName evidence="1">Uncharacterized protein</fullName>
    </submittedName>
</protein>
<dbReference type="AlphaFoldDB" id="A0A0E0PE73"/>
<dbReference type="EnsemblPlants" id="ORUFI04G27260.1">
    <property type="protein sequence ID" value="ORUFI04G27260.1"/>
    <property type="gene ID" value="ORUFI04G27260"/>
</dbReference>
<reference evidence="2" key="1">
    <citation type="submission" date="2013-06" db="EMBL/GenBank/DDBJ databases">
        <authorList>
            <person name="Zhao Q."/>
        </authorList>
    </citation>
    <scope>NUCLEOTIDE SEQUENCE</scope>
    <source>
        <strain evidence="2">cv. W1943</strain>
    </source>
</reference>
<evidence type="ECO:0000313" key="1">
    <source>
        <dbReference type="EnsemblPlants" id="ORUFI04G27260.1"/>
    </source>
</evidence>
<keyword evidence="2" id="KW-1185">Reference proteome</keyword>
<evidence type="ECO:0000313" key="2">
    <source>
        <dbReference type="Proteomes" id="UP000008022"/>
    </source>
</evidence>